<protein>
    <submittedName>
        <fullName evidence="3 4">Uncharacterized protein</fullName>
    </submittedName>
</protein>
<dbReference type="RefSeq" id="XP_009230646.1">
    <property type="nucleotide sequence ID" value="XM_009232382.1"/>
</dbReference>
<keyword evidence="2" id="KW-1133">Transmembrane helix</keyword>
<reference evidence="4" key="4">
    <citation type="journal article" date="2015" name="G3 (Bethesda)">
        <title>Genome sequences of three phytopathogenic species of the Magnaporthaceae family of fungi.</title>
        <authorList>
            <person name="Okagaki L.H."/>
            <person name="Nunes C.C."/>
            <person name="Sailsbery J."/>
            <person name="Clay B."/>
            <person name="Brown D."/>
            <person name="John T."/>
            <person name="Oh Y."/>
            <person name="Young N."/>
            <person name="Fitzgerald M."/>
            <person name="Haas B.J."/>
            <person name="Zeng Q."/>
            <person name="Young S."/>
            <person name="Adiconis X."/>
            <person name="Fan L."/>
            <person name="Levin J.Z."/>
            <person name="Mitchell T.K."/>
            <person name="Okubara P.A."/>
            <person name="Farman M.L."/>
            <person name="Kohn L.M."/>
            <person name="Birren B."/>
            <person name="Ma L.-J."/>
            <person name="Dean R.A."/>
        </authorList>
    </citation>
    <scope>NUCLEOTIDE SEQUENCE</scope>
    <source>
        <strain evidence="4">R3-111a-1</strain>
    </source>
</reference>
<dbReference type="Proteomes" id="UP000006039">
    <property type="component" value="Unassembled WGS sequence"/>
</dbReference>
<evidence type="ECO:0000313" key="3">
    <source>
        <dbReference type="EMBL" id="EJT67966.1"/>
    </source>
</evidence>
<dbReference type="EnsemblFungi" id="EJT67966">
    <property type="protein sequence ID" value="EJT67966"/>
    <property type="gene ID" value="GGTG_14457"/>
</dbReference>
<reference evidence="4" key="5">
    <citation type="submission" date="2018-04" db="UniProtKB">
        <authorList>
            <consortium name="EnsemblFungi"/>
        </authorList>
    </citation>
    <scope>IDENTIFICATION</scope>
    <source>
        <strain evidence="4">R3-111a-1</strain>
    </source>
</reference>
<keyword evidence="2" id="KW-0812">Transmembrane</keyword>
<name>J8TJG6_GAET3</name>
<keyword evidence="5" id="KW-1185">Reference proteome</keyword>
<feature type="non-terminal residue" evidence="3">
    <location>
        <position position="1"/>
    </location>
</feature>
<dbReference type="AlphaFoldDB" id="J8TJG6"/>
<evidence type="ECO:0000313" key="5">
    <source>
        <dbReference type="Proteomes" id="UP000006039"/>
    </source>
</evidence>
<feature type="transmembrane region" description="Helical" evidence="2">
    <location>
        <begin position="6"/>
        <end position="26"/>
    </location>
</feature>
<dbReference type="VEuPathDB" id="FungiDB:GGTG_14457"/>
<dbReference type="GeneID" id="20354915"/>
<proteinExistence type="predicted"/>
<organism evidence="3">
    <name type="scientific">Gaeumannomyces tritici (strain R3-111a-1)</name>
    <name type="common">Wheat and barley take-all root rot fungus</name>
    <name type="synonym">Gaeumannomyces graminis var. tritici</name>
    <dbReference type="NCBI Taxonomy" id="644352"/>
    <lineage>
        <taxon>Eukaryota</taxon>
        <taxon>Fungi</taxon>
        <taxon>Dikarya</taxon>
        <taxon>Ascomycota</taxon>
        <taxon>Pezizomycotina</taxon>
        <taxon>Sordariomycetes</taxon>
        <taxon>Sordariomycetidae</taxon>
        <taxon>Magnaporthales</taxon>
        <taxon>Magnaporthaceae</taxon>
        <taxon>Gaeumannomyces</taxon>
    </lineage>
</organism>
<evidence type="ECO:0000313" key="4">
    <source>
        <dbReference type="EnsemblFungi" id="EJT67966"/>
    </source>
</evidence>
<gene>
    <name evidence="4" type="primary">20354915</name>
    <name evidence="3" type="ORF">GGTG_14457</name>
</gene>
<evidence type="ECO:0000256" key="1">
    <source>
        <dbReference type="SAM" id="MobiDB-lite"/>
    </source>
</evidence>
<reference evidence="5" key="1">
    <citation type="submission" date="2010-07" db="EMBL/GenBank/DDBJ databases">
        <title>The genome sequence of Gaeumannomyces graminis var. tritici strain R3-111a-1.</title>
        <authorList>
            <consortium name="The Broad Institute Genome Sequencing Platform"/>
            <person name="Ma L.-J."/>
            <person name="Dead R."/>
            <person name="Young S."/>
            <person name="Zeng Q."/>
            <person name="Koehrsen M."/>
            <person name="Alvarado L."/>
            <person name="Berlin A."/>
            <person name="Chapman S.B."/>
            <person name="Chen Z."/>
            <person name="Freedman E."/>
            <person name="Gellesch M."/>
            <person name="Goldberg J."/>
            <person name="Griggs A."/>
            <person name="Gujja S."/>
            <person name="Heilman E.R."/>
            <person name="Heiman D."/>
            <person name="Hepburn T."/>
            <person name="Howarth C."/>
            <person name="Jen D."/>
            <person name="Larson L."/>
            <person name="Mehta T."/>
            <person name="Neiman D."/>
            <person name="Pearson M."/>
            <person name="Roberts A."/>
            <person name="Saif S."/>
            <person name="Shea T."/>
            <person name="Shenoy N."/>
            <person name="Sisk P."/>
            <person name="Stolte C."/>
            <person name="Sykes S."/>
            <person name="Walk T."/>
            <person name="White J."/>
            <person name="Yandava C."/>
            <person name="Haas B."/>
            <person name="Nusbaum C."/>
            <person name="Birren B."/>
        </authorList>
    </citation>
    <scope>NUCLEOTIDE SEQUENCE [LARGE SCALE GENOMIC DNA]</scope>
    <source>
        <strain evidence="5">R3-111a-1</strain>
    </source>
</reference>
<accession>J8TJG6</accession>
<reference evidence="3" key="3">
    <citation type="submission" date="2010-09" db="EMBL/GenBank/DDBJ databases">
        <title>Annotation of Gaeumannomyces graminis var. tritici R3-111a-1.</title>
        <authorList>
            <consortium name="The Broad Institute Genome Sequencing Platform"/>
            <person name="Ma L.-J."/>
            <person name="Dead R."/>
            <person name="Young S.K."/>
            <person name="Zeng Q."/>
            <person name="Gargeya S."/>
            <person name="Fitzgerald M."/>
            <person name="Haas B."/>
            <person name="Abouelleil A."/>
            <person name="Alvarado L."/>
            <person name="Arachchi H.M."/>
            <person name="Berlin A."/>
            <person name="Brown A."/>
            <person name="Chapman S.B."/>
            <person name="Chen Z."/>
            <person name="Dunbar C."/>
            <person name="Freedman E."/>
            <person name="Gearin G."/>
            <person name="Gellesch M."/>
            <person name="Goldberg J."/>
            <person name="Griggs A."/>
            <person name="Gujja S."/>
            <person name="Heiman D."/>
            <person name="Howarth C."/>
            <person name="Larson L."/>
            <person name="Lui A."/>
            <person name="MacDonald P.J.P."/>
            <person name="Mehta T."/>
            <person name="Montmayeur A."/>
            <person name="Murphy C."/>
            <person name="Neiman D."/>
            <person name="Pearson M."/>
            <person name="Priest M."/>
            <person name="Roberts A."/>
            <person name="Saif S."/>
            <person name="Shea T."/>
            <person name="Shenoy N."/>
            <person name="Sisk P."/>
            <person name="Stolte C."/>
            <person name="Sykes S."/>
            <person name="Yandava C."/>
            <person name="Wortman J."/>
            <person name="Nusbaum C."/>
            <person name="Birren B."/>
        </authorList>
    </citation>
    <scope>NUCLEOTIDE SEQUENCE</scope>
    <source>
        <strain evidence="3">R3-111a-1</strain>
    </source>
</reference>
<evidence type="ECO:0000256" key="2">
    <source>
        <dbReference type="SAM" id="Phobius"/>
    </source>
</evidence>
<keyword evidence="2" id="KW-0472">Membrane</keyword>
<reference evidence="3" key="2">
    <citation type="submission" date="2010-07" db="EMBL/GenBank/DDBJ databases">
        <authorList>
            <consortium name="The Broad Institute Genome Sequencing Platform"/>
            <consortium name="Broad Institute Genome Sequencing Center for Infectious Disease"/>
            <person name="Ma L.-J."/>
            <person name="Dead R."/>
            <person name="Young S."/>
            <person name="Zeng Q."/>
            <person name="Koehrsen M."/>
            <person name="Alvarado L."/>
            <person name="Berlin A."/>
            <person name="Chapman S.B."/>
            <person name="Chen Z."/>
            <person name="Freedman E."/>
            <person name="Gellesch M."/>
            <person name="Goldberg J."/>
            <person name="Griggs A."/>
            <person name="Gujja S."/>
            <person name="Heilman E.R."/>
            <person name="Heiman D."/>
            <person name="Hepburn T."/>
            <person name="Howarth C."/>
            <person name="Jen D."/>
            <person name="Larson L."/>
            <person name="Mehta T."/>
            <person name="Neiman D."/>
            <person name="Pearson M."/>
            <person name="Roberts A."/>
            <person name="Saif S."/>
            <person name="Shea T."/>
            <person name="Shenoy N."/>
            <person name="Sisk P."/>
            <person name="Stolte C."/>
            <person name="Sykes S."/>
            <person name="Walk T."/>
            <person name="White J."/>
            <person name="Yandava C."/>
            <person name="Haas B."/>
            <person name="Nusbaum C."/>
            <person name="Birren B."/>
        </authorList>
    </citation>
    <scope>NUCLEOTIDE SEQUENCE</scope>
    <source>
        <strain evidence="3">R3-111a-1</strain>
    </source>
</reference>
<dbReference type="EMBL" id="GL385879">
    <property type="protein sequence ID" value="EJT67966.1"/>
    <property type="molecule type" value="Genomic_DNA"/>
</dbReference>
<sequence>RGEVGRWKQGFDSAACWGVGVVVVALRRRKALRRSTRRAAGGKRGVPGGLPLEITG</sequence>
<feature type="region of interest" description="Disordered" evidence="1">
    <location>
        <begin position="36"/>
        <end position="56"/>
    </location>
</feature>